<name>A0A1I6LM35_9BACT</name>
<dbReference type="OrthoDB" id="117379at2"/>
<sequence>METGKKAALGATLVLVAAVGIRVGLIYRERHEGDKAVDKAPTYVVKDDDLVFLKKTRPSTMQDLKDLAGKPLWISAGGQLDYYPYTNKKVDYAHPAGLLLGADRLDIKDAIQAVAPKGTVATFRIPGGDHHVLFVFTKPGSTTEYAVPVGNHDATGFNLNNVDDIFFYDDPHVLYKHWSPEIWKAIDEHRVILGMNERQAMLALGQVSNSGSTDYDNRTVEYDHQGHPVSVTFEHGHATNIRDEKP</sequence>
<evidence type="ECO:0000313" key="1">
    <source>
        <dbReference type="EMBL" id="SFS04536.1"/>
    </source>
</evidence>
<dbReference type="STRING" id="474950.SAMN05421771_0935"/>
<dbReference type="EMBL" id="FOZL01000001">
    <property type="protein sequence ID" value="SFS04536.1"/>
    <property type="molecule type" value="Genomic_DNA"/>
</dbReference>
<dbReference type="AlphaFoldDB" id="A0A1I6LM35"/>
<organism evidence="1 2">
    <name type="scientific">Granulicella pectinivorans</name>
    <dbReference type="NCBI Taxonomy" id="474950"/>
    <lineage>
        <taxon>Bacteria</taxon>
        <taxon>Pseudomonadati</taxon>
        <taxon>Acidobacteriota</taxon>
        <taxon>Terriglobia</taxon>
        <taxon>Terriglobales</taxon>
        <taxon>Acidobacteriaceae</taxon>
        <taxon>Granulicella</taxon>
    </lineage>
</organism>
<keyword evidence="2" id="KW-1185">Reference proteome</keyword>
<dbReference type="Proteomes" id="UP000199024">
    <property type="component" value="Unassembled WGS sequence"/>
</dbReference>
<accession>A0A1I6LM35</accession>
<protein>
    <submittedName>
        <fullName evidence="1">Uncharacterized protein</fullName>
    </submittedName>
</protein>
<evidence type="ECO:0000313" key="2">
    <source>
        <dbReference type="Proteomes" id="UP000199024"/>
    </source>
</evidence>
<dbReference type="RefSeq" id="WP_089837055.1">
    <property type="nucleotide sequence ID" value="NZ_FOZL01000001.1"/>
</dbReference>
<proteinExistence type="predicted"/>
<gene>
    <name evidence="1" type="ORF">SAMN05421771_0935</name>
</gene>
<reference evidence="1 2" key="1">
    <citation type="submission" date="2016-10" db="EMBL/GenBank/DDBJ databases">
        <authorList>
            <person name="de Groot N.N."/>
        </authorList>
    </citation>
    <scope>NUCLEOTIDE SEQUENCE [LARGE SCALE GENOMIC DNA]</scope>
    <source>
        <strain evidence="1 2">DSM 21001</strain>
    </source>
</reference>